<dbReference type="GO" id="GO:1990133">
    <property type="term" value="C:molybdopterin adenylyltransferase complex"/>
    <property type="evidence" value="ECO:0007669"/>
    <property type="project" value="TreeGrafter"/>
</dbReference>
<protein>
    <recommendedName>
        <fullName evidence="3">Molybdopterin synthase sulfur carrier subunit</fullName>
    </recommendedName>
</protein>
<comment type="caution">
    <text evidence="4">The sequence shown here is derived from an EMBL/GenBank/DDBJ whole genome shotgun (WGS) entry which is preliminary data.</text>
</comment>
<dbReference type="Gene3D" id="3.10.20.30">
    <property type="match status" value="1"/>
</dbReference>
<gene>
    <name evidence="4" type="primary">moaD</name>
    <name evidence="4" type="ORF">GBM95_02795</name>
</gene>
<dbReference type="InterPro" id="IPR016155">
    <property type="entry name" value="Mopterin_synth/thiamin_S_b"/>
</dbReference>
<dbReference type="PANTHER" id="PTHR33359:SF1">
    <property type="entry name" value="MOLYBDOPTERIN SYNTHASE SULFUR CARRIER SUBUNIT"/>
    <property type="match status" value="1"/>
</dbReference>
<dbReference type="OrthoDB" id="9801945at2"/>
<name>A0A6I1EUG4_9BURK</name>
<sequence length="85" mass="9177">MQVKVLYFASLRDKIGKPGEMIDIPGEASTLAGVREALVARGEPWDSAFKNLRRIRGAVNQEMAEDDAAVKDGDEVAFFPPVTGG</sequence>
<dbReference type="NCBIfam" id="TIGR01682">
    <property type="entry name" value="moaD"/>
    <property type="match status" value="1"/>
</dbReference>
<organism evidence="4 5">
    <name type="scientific">Sutterella seckii</name>
    <dbReference type="NCBI Taxonomy" id="1944635"/>
    <lineage>
        <taxon>Bacteria</taxon>
        <taxon>Pseudomonadati</taxon>
        <taxon>Pseudomonadota</taxon>
        <taxon>Betaproteobacteria</taxon>
        <taxon>Burkholderiales</taxon>
        <taxon>Sutterellaceae</taxon>
        <taxon>Sutterella</taxon>
    </lineage>
</organism>
<dbReference type="CDD" id="cd00754">
    <property type="entry name" value="Ubl_MoaD"/>
    <property type="match status" value="1"/>
</dbReference>
<accession>A0A6I1EUG4</accession>
<dbReference type="InterPro" id="IPR012675">
    <property type="entry name" value="Beta-grasp_dom_sf"/>
</dbReference>
<dbReference type="GO" id="GO:0006777">
    <property type="term" value="P:Mo-molybdopterin cofactor biosynthetic process"/>
    <property type="evidence" value="ECO:0007669"/>
    <property type="project" value="InterPro"/>
</dbReference>
<dbReference type="GO" id="GO:0000166">
    <property type="term" value="F:nucleotide binding"/>
    <property type="evidence" value="ECO:0007669"/>
    <property type="project" value="UniProtKB-KW"/>
</dbReference>
<evidence type="ECO:0000313" key="5">
    <source>
        <dbReference type="Proteomes" id="UP000430564"/>
    </source>
</evidence>
<keyword evidence="1" id="KW-0547">Nucleotide-binding</keyword>
<dbReference type="AlphaFoldDB" id="A0A6I1EUG4"/>
<proteinExistence type="inferred from homology"/>
<evidence type="ECO:0000256" key="3">
    <source>
        <dbReference type="ARBA" id="ARBA00024247"/>
    </source>
</evidence>
<evidence type="ECO:0000313" key="4">
    <source>
        <dbReference type="EMBL" id="KAB7662424.1"/>
    </source>
</evidence>
<dbReference type="InterPro" id="IPR003749">
    <property type="entry name" value="ThiS/MoaD-like"/>
</dbReference>
<evidence type="ECO:0000256" key="2">
    <source>
        <dbReference type="ARBA" id="ARBA00024200"/>
    </source>
</evidence>
<dbReference type="Proteomes" id="UP000430564">
    <property type="component" value="Unassembled WGS sequence"/>
</dbReference>
<dbReference type="UniPathway" id="UPA00344"/>
<dbReference type="SUPFAM" id="SSF54285">
    <property type="entry name" value="MoaD/ThiS"/>
    <property type="match status" value="1"/>
</dbReference>
<dbReference type="RefSeq" id="WP_152157688.1">
    <property type="nucleotide sequence ID" value="NZ_WEHX01000008.1"/>
</dbReference>
<dbReference type="PANTHER" id="PTHR33359">
    <property type="entry name" value="MOLYBDOPTERIN SYNTHASE SULFUR CARRIER SUBUNIT"/>
    <property type="match status" value="1"/>
</dbReference>
<reference evidence="4 5" key="1">
    <citation type="submission" date="2019-10" db="EMBL/GenBank/DDBJ databases">
        <title>Genome diversity of Sutterella seckii.</title>
        <authorList>
            <person name="Chaplin A.V."/>
            <person name="Sokolova S.R."/>
            <person name="Mosin K.A."/>
            <person name="Ivanova E.L."/>
            <person name="Kochetkova T.O."/>
            <person name="Goltsov A.Y."/>
            <person name="Trofimov D.Y."/>
            <person name="Efimov B.A."/>
        </authorList>
    </citation>
    <scope>NUCLEOTIDE SEQUENCE [LARGE SCALE GENOMIC DNA]</scope>
    <source>
        <strain evidence="4 5">ASD393</strain>
    </source>
</reference>
<dbReference type="Pfam" id="PF02597">
    <property type="entry name" value="ThiS"/>
    <property type="match status" value="1"/>
</dbReference>
<comment type="similarity">
    <text evidence="2">Belongs to the MoaD family.</text>
</comment>
<dbReference type="InterPro" id="IPR044672">
    <property type="entry name" value="MOCS2A"/>
</dbReference>
<evidence type="ECO:0000256" key="1">
    <source>
        <dbReference type="ARBA" id="ARBA00022741"/>
    </source>
</evidence>
<dbReference type="EMBL" id="WEHX01000008">
    <property type="protein sequence ID" value="KAB7662424.1"/>
    <property type="molecule type" value="Genomic_DNA"/>
</dbReference>